<feature type="transmembrane region" description="Helical" evidence="1">
    <location>
        <begin position="27"/>
        <end position="47"/>
    </location>
</feature>
<dbReference type="Pfam" id="PF00646">
    <property type="entry name" value="F-box"/>
    <property type="match status" value="1"/>
</dbReference>
<evidence type="ECO:0000313" key="3">
    <source>
        <dbReference type="EMBL" id="OEU06584.1"/>
    </source>
</evidence>
<evidence type="ECO:0000256" key="1">
    <source>
        <dbReference type="SAM" id="Phobius"/>
    </source>
</evidence>
<dbReference type="OrthoDB" id="549243at2759"/>
<reference evidence="3 4" key="1">
    <citation type="submission" date="2016-09" db="EMBL/GenBank/DDBJ databases">
        <title>Extensive genetic diversity and differential bi-allelic expression allows diatom success in the polar Southern Ocean.</title>
        <authorList>
            <consortium name="DOE Joint Genome Institute"/>
            <person name="Mock T."/>
            <person name="Otillar R.P."/>
            <person name="Strauss J."/>
            <person name="Dupont C."/>
            <person name="Frickenhaus S."/>
            <person name="Maumus F."/>
            <person name="Mcmullan M."/>
            <person name="Sanges R."/>
            <person name="Schmutz J."/>
            <person name="Toseland A."/>
            <person name="Valas R."/>
            <person name="Veluchamy A."/>
            <person name="Ward B.J."/>
            <person name="Allen A."/>
            <person name="Barry K."/>
            <person name="Falciatore A."/>
            <person name="Ferrante M."/>
            <person name="Fortunato A.E."/>
            <person name="Gloeckner G."/>
            <person name="Gruber A."/>
            <person name="Hipkin R."/>
            <person name="Janech M."/>
            <person name="Kroth P."/>
            <person name="Leese F."/>
            <person name="Lindquist E."/>
            <person name="Lyon B.R."/>
            <person name="Martin J."/>
            <person name="Mayer C."/>
            <person name="Parker M."/>
            <person name="Quesneville H."/>
            <person name="Raymond J."/>
            <person name="Uhlig C."/>
            <person name="Valentin K.U."/>
            <person name="Worden A.Z."/>
            <person name="Armbrust E.V."/>
            <person name="Bowler C."/>
            <person name="Green B."/>
            <person name="Moulton V."/>
            <person name="Van Oosterhout C."/>
            <person name="Grigoriev I."/>
        </authorList>
    </citation>
    <scope>NUCLEOTIDE SEQUENCE [LARGE SCALE GENOMIC DNA]</scope>
    <source>
        <strain evidence="3 4">CCMP1102</strain>
    </source>
</reference>
<dbReference type="Proteomes" id="UP000095751">
    <property type="component" value="Unassembled WGS sequence"/>
</dbReference>
<dbReference type="KEGG" id="fcy:FRACYDRAFT_254282"/>
<gene>
    <name evidence="3" type="ORF">FRACYDRAFT_254282</name>
</gene>
<keyword evidence="1" id="KW-1133">Transmembrane helix</keyword>
<protein>
    <recommendedName>
        <fullName evidence="2">F-box domain-containing protein</fullName>
    </recommendedName>
</protein>
<dbReference type="InParanoid" id="A0A1E7EL24"/>
<keyword evidence="1" id="KW-0812">Transmembrane</keyword>
<dbReference type="SUPFAM" id="SSF52047">
    <property type="entry name" value="RNI-like"/>
    <property type="match status" value="1"/>
</dbReference>
<sequence>MNSNRKRLSIEDGSIASRTRRQKKSTIASFWNLLLPVPVIIETISWLDQESLMNLCLVSKKLNGIIAGNEPGNENRIIPVFEVIGRTSLETLFENLRGYFKNKKTKNKLIIAEDIQMNGITSLDFSTSFSPGTINSLTSALFIMLPNLRQVDMSNTNISATGILSDLSRYCPSLEKLTMHNSTGFYISAYDMIFSKKLKEIYIDNSYFHGDNQDSDLNDHQDTFMFHYCCDALERVSIRNMRFMSYLGFDDEQQFAFSQNVSIKFIRNAPQTLRWFRSDLTQENMEMLRMERPGIELLN</sequence>
<organism evidence="3 4">
    <name type="scientific">Fragilariopsis cylindrus CCMP1102</name>
    <dbReference type="NCBI Taxonomy" id="635003"/>
    <lineage>
        <taxon>Eukaryota</taxon>
        <taxon>Sar</taxon>
        <taxon>Stramenopiles</taxon>
        <taxon>Ochrophyta</taxon>
        <taxon>Bacillariophyta</taxon>
        <taxon>Bacillariophyceae</taxon>
        <taxon>Bacillariophycidae</taxon>
        <taxon>Bacillariales</taxon>
        <taxon>Bacillariaceae</taxon>
        <taxon>Fragilariopsis</taxon>
    </lineage>
</organism>
<keyword evidence="1" id="KW-0472">Membrane</keyword>
<evidence type="ECO:0000259" key="2">
    <source>
        <dbReference type="Pfam" id="PF00646"/>
    </source>
</evidence>
<evidence type="ECO:0000313" key="4">
    <source>
        <dbReference type="Proteomes" id="UP000095751"/>
    </source>
</evidence>
<dbReference type="InterPro" id="IPR032675">
    <property type="entry name" value="LRR_dom_sf"/>
</dbReference>
<dbReference type="InterPro" id="IPR001810">
    <property type="entry name" value="F-box_dom"/>
</dbReference>
<proteinExistence type="predicted"/>
<dbReference type="AlphaFoldDB" id="A0A1E7EL24"/>
<keyword evidence="4" id="KW-1185">Reference proteome</keyword>
<dbReference type="Gene3D" id="3.80.10.10">
    <property type="entry name" value="Ribonuclease Inhibitor"/>
    <property type="match status" value="1"/>
</dbReference>
<accession>A0A1E7EL24</accession>
<dbReference type="EMBL" id="KV784406">
    <property type="protein sequence ID" value="OEU06584.1"/>
    <property type="molecule type" value="Genomic_DNA"/>
</dbReference>
<name>A0A1E7EL24_9STRA</name>
<feature type="domain" description="F-box" evidence="2">
    <location>
        <begin position="33"/>
        <end position="67"/>
    </location>
</feature>